<feature type="domain" description="F5/8 type C" evidence="9">
    <location>
        <begin position="33"/>
        <end position="170"/>
    </location>
</feature>
<dbReference type="Pfam" id="PF00933">
    <property type="entry name" value="Glyco_hydro_3"/>
    <property type="match status" value="1"/>
</dbReference>
<dbReference type="InterPro" id="IPR051915">
    <property type="entry name" value="Cellulose_Degrad_GH3"/>
</dbReference>
<evidence type="ECO:0000313" key="10">
    <source>
        <dbReference type="EMBL" id="MBY8878463.1"/>
    </source>
</evidence>
<feature type="signal peptide" evidence="8">
    <location>
        <begin position="1"/>
        <end position="41"/>
    </location>
</feature>
<protein>
    <recommendedName>
        <fullName evidence="3">beta-glucosidase</fullName>
        <ecNumber evidence="3">3.2.1.21</ecNumber>
    </recommendedName>
</protein>
<dbReference type="InterPro" id="IPR036881">
    <property type="entry name" value="Glyco_hydro_3_C_sf"/>
</dbReference>
<evidence type="ECO:0000256" key="5">
    <source>
        <dbReference type="ARBA" id="ARBA00022801"/>
    </source>
</evidence>
<dbReference type="InterPro" id="IPR002772">
    <property type="entry name" value="Glyco_hydro_3_C"/>
</dbReference>
<evidence type="ECO:0000256" key="4">
    <source>
        <dbReference type="ARBA" id="ARBA00022729"/>
    </source>
</evidence>
<dbReference type="Pfam" id="PF01915">
    <property type="entry name" value="Glyco_hydro_3_C"/>
    <property type="match status" value="1"/>
</dbReference>
<sequence length="1175" mass="124014">MSLLSRLLSTMRRHRPLTAVVAVMALALGGALSATTGTAQAADTLLSQGRTATASSTENAGTPASAAVDGDTGTRWSSAASDPQWLQVDLGSTATISSVTLNWEAAYGKAFKIQVSGDGQNWTDVYSTTTGTGGVQQLAVNGSGRYVRMYGTARGTGYGYSLWEFQVYGSQSASGGCGTTNAALNRTATASSTENAGTPASAAFDGDTGTRWSSAASDPQWLQVDLGASATVCQVSLTWETAYATAFKIQVSADGQNWTDVYSTTTGTGGTQTLPVSGTGRYVRMYGTARATGYGYSLWEFGVYTGGGGGTTSPPPGGGDFSGTVISAFKPVKASSYEGANAPAAALDGRTTTRWSSLYTDNEWLQVDLGGPATISGVVLNWESAYGSGYRIEVSDNATAWTPLYTTTTGKGGVEKLPVTGKGRYVRFYGTQRATGYGYSLWEFQVYGTVDSGAATPPMLSAPTKAPATTGQFALGAPADKAMVTNTRRPALSWAAVGGTAHYEVWINISRTDYDWTASGSLLDLYTKVAEPTGTSYTPTWDISDRWTYKWFVVAVSGSGARTTSDVRQFSVYLPDVEQVADGVNIVNGARDLNKDGTIEPYEDWRLPVDTRVNDLLGRMTLEEKAYQMFYNVQQYPMSGWHFGPAQPADLNNVLLSTAATRLGIPPVSAGDTTAGYQTTYPLQSTLSAGKDYPLDYQLGNMQREEELEVGARGTLSPLAEVGTKVLYPRIQEGGGENADVAAAQLRALVAGLQGGPELNPGSVLATVKHWPGEGAGGEAGIVYDGVTIKYHMIPFRAAMDAGAVNIMPGYAGSSYLDPGGPGAGDSAKILTYLRQNLGYTGLITTDWLPSSAWINAANAGSDVMGGADPGATGFTMASFEQQVPLTRINDAVGRILKLKFELGVFDHPYGDPVNGPYRFHQPSYVQLANQASRESNTLLKNDGVLPLKLNSGDSIVVAGDRATDGASCCIWSSYFHPDYGSLDQFDALKARAGQSGVNVYQGSGPAPKVAVVYVGEPSYTHATAWPDTQPYLPADQLALIQNFKNQGTKVVVVLTLPRPIVISDWNNLADAIVVTYRGGEEVGPATASLLFGDYTPHGHLPWQLPRSLDQILKPGGGDTQADANEAWDLPYDLGATAAERADIRAHIDAGQTVPTTYGNPLYPYGAGLTSWAAG</sequence>
<dbReference type="InterPro" id="IPR017853">
    <property type="entry name" value="GH"/>
</dbReference>
<evidence type="ECO:0000256" key="6">
    <source>
        <dbReference type="ARBA" id="ARBA00023295"/>
    </source>
</evidence>
<proteinExistence type="inferred from homology"/>
<comment type="catalytic activity">
    <reaction evidence="1">
        <text>Hydrolysis of terminal, non-reducing beta-D-glucosyl residues with release of beta-D-glucose.</text>
        <dbReference type="EC" id="3.2.1.21"/>
    </reaction>
</comment>
<dbReference type="Pfam" id="PF00754">
    <property type="entry name" value="F5_F8_type_C"/>
    <property type="match status" value="3"/>
</dbReference>
<dbReference type="PANTHER" id="PTHR30620:SF16">
    <property type="entry name" value="LYSOSOMAL BETA GLUCOSIDASE"/>
    <property type="match status" value="1"/>
</dbReference>
<dbReference type="InterPro" id="IPR008979">
    <property type="entry name" value="Galactose-bd-like_sf"/>
</dbReference>
<evidence type="ECO:0000256" key="7">
    <source>
        <dbReference type="SAM" id="MobiDB-lite"/>
    </source>
</evidence>
<keyword evidence="5" id="KW-0378">Hydrolase</keyword>
<comment type="similarity">
    <text evidence="2">Belongs to the glycosyl hydrolase 3 family.</text>
</comment>
<dbReference type="RefSeq" id="WP_222962599.1">
    <property type="nucleotide sequence ID" value="NZ_JAINZZ010000011.1"/>
</dbReference>
<dbReference type="EC" id="3.2.1.21" evidence="3"/>
<gene>
    <name evidence="10" type="ORF">K7862_12570</name>
</gene>
<dbReference type="Proteomes" id="UP000778578">
    <property type="component" value="Unassembled WGS sequence"/>
</dbReference>
<feature type="domain" description="F5/8 type C" evidence="9">
    <location>
        <begin position="313"/>
        <end position="449"/>
    </location>
</feature>
<keyword evidence="6" id="KW-0326">Glycosidase</keyword>
<dbReference type="Gene3D" id="3.40.50.1700">
    <property type="entry name" value="Glycoside hydrolase family 3 C-terminal domain"/>
    <property type="match status" value="1"/>
</dbReference>
<dbReference type="Gene3D" id="2.60.120.260">
    <property type="entry name" value="Galactose-binding domain-like"/>
    <property type="match status" value="3"/>
</dbReference>
<dbReference type="EMBL" id="JAINZZ010000011">
    <property type="protein sequence ID" value="MBY8878463.1"/>
    <property type="molecule type" value="Genomic_DNA"/>
</dbReference>
<feature type="domain" description="F5/8 type C" evidence="9">
    <location>
        <begin position="172"/>
        <end position="306"/>
    </location>
</feature>
<keyword evidence="4 8" id="KW-0732">Signal</keyword>
<comment type="caution">
    <text evidence="10">The sequence shown here is derived from an EMBL/GenBank/DDBJ whole genome shotgun (WGS) entry which is preliminary data.</text>
</comment>
<evidence type="ECO:0000256" key="1">
    <source>
        <dbReference type="ARBA" id="ARBA00000448"/>
    </source>
</evidence>
<dbReference type="PROSITE" id="PS50022">
    <property type="entry name" value="FA58C_3"/>
    <property type="match status" value="3"/>
</dbReference>
<feature type="chain" id="PRO_5045798959" description="beta-glucosidase" evidence="8">
    <location>
        <begin position="42"/>
        <end position="1175"/>
    </location>
</feature>
<evidence type="ECO:0000313" key="11">
    <source>
        <dbReference type="Proteomes" id="UP000778578"/>
    </source>
</evidence>
<dbReference type="SUPFAM" id="SSF52279">
    <property type="entry name" value="Beta-D-glucan exohydrolase, C-terminal domain"/>
    <property type="match status" value="1"/>
</dbReference>
<evidence type="ECO:0000256" key="2">
    <source>
        <dbReference type="ARBA" id="ARBA00005336"/>
    </source>
</evidence>
<organism evidence="10 11">
    <name type="scientific">Actinacidiphila acidipaludis</name>
    <dbReference type="NCBI Taxonomy" id="2873382"/>
    <lineage>
        <taxon>Bacteria</taxon>
        <taxon>Bacillati</taxon>
        <taxon>Actinomycetota</taxon>
        <taxon>Actinomycetes</taxon>
        <taxon>Kitasatosporales</taxon>
        <taxon>Streptomycetaceae</taxon>
        <taxon>Actinacidiphila</taxon>
    </lineage>
</organism>
<reference evidence="10 11" key="1">
    <citation type="submission" date="2021-08" db="EMBL/GenBank/DDBJ databases">
        <title>WGS of actinomycetes from Thailand.</title>
        <authorList>
            <person name="Thawai C."/>
        </authorList>
    </citation>
    <scope>NUCLEOTIDE SEQUENCE [LARGE SCALE GENOMIC DNA]</scope>
    <source>
        <strain evidence="10 11">PLK6-54</strain>
    </source>
</reference>
<dbReference type="SUPFAM" id="SSF49785">
    <property type="entry name" value="Galactose-binding domain-like"/>
    <property type="match status" value="3"/>
</dbReference>
<dbReference type="InterPro" id="IPR036962">
    <property type="entry name" value="Glyco_hydro_3_N_sf"/>
</dbReference>
<name>A0ABS7Q677_9ACTN</name>
<feature type="region of interest" description="Disordered" evidence="7">
    <location>
        <begin position="50"/>
        <end position="78"/>
    </location>
</feature>
<dbReference type="SUPFAM" id="SSF51445">
    <property type="entry name" value="(Trans)glycosidases"/>
    <property type="match status" value="1"/>
</dbReference>
<dbReference type="PRINTS" id="PR00133">
    <property type="entry name" value="GLHYDRLASE3"/>
</dbReference>
<evidence type="ECO:0000256" key="8">
    <source>
        <dbReference type="SAM" id="SignalP"/>
    </source>
</evidence>
<evidence type="ECO:0000259" key="9">
    <source>
        <dbReference type="PROSITE" id="PS50022"/>
    </source>
</evidence>
<feature type="compositionally biased region" description="Polar residues" evidence="7">
    <location>
        <begin position="50"/>
        <end position="62"/>
    </location>
</feature>
<dbReference type="InterPro" id="IPR000421">
    <property type="entry name" value="FA58C"/>
</dbReference>
<dbReference type="PANTHER" id="PTHR30620">
    <property type="entry name" value="PERIPLASMIC BETA-GLUCOSIDASE-RELATED"/>
    <property type="match status" value="1"/>
</dbReference>
<dbReference type="InterPro" id="IPR001764">
    <property type="entry name" value="Glyco_hydro_3_N"/>
</dbReference>
<keyword evidence="11" id="KW-1185">Reference proteome</keyword>
<dbReference type="Gene3D" id="3.20.20.300">
    <property type="entry name" value="Glycoside hydrolase, family 3, N-terminal domain"/>
    <property type="match status" value="1"/>
</dbReference>
<accession>A0ABS7Q677</accession>
<evidence type="ECO:0000256" key="3">
    <source>
        <dbReference type="ARBA" id="ARBA00012744"/>
    </source>
</evidence>
<dbReference type="SMART" id="SM00231">
    <property type="entry name" value="FA58C"/>
    <property type="match status" value="3"/>
</dbReference>